<keyword evidence="2" id="KW-1185">Reference proteome</keyword>
<dbReference type="OrthoDB" id="2445738at2"/>
<organism evidence="1 2">
    <name type="scientific">Cerasibacillus terrae</name>
    <dbReference type="NCBI Taxonomy" id="2498845"/>
    <lineage>
        <taxon>Bacteria</taxon>
        <taxon>Bacillati</taxon>
        <taxon>Bacillota</taxon>
        <taxon>Bacilli</taxon>
        <taxon>Bacillales</taxon>
        <taxon>Bacillaceae</taxon>
        <taxon>Cerasibacillus</taxon>
    </lineage>
</organism>
<sequence length="367" mass="42369">MSLETLKKWLETANTTCTFTEDDDDGMFSVYLDDEEIGMIQLNGDGSFQSYETYDDREVHERLSNEELFKRGKMILHDVFEERAKQFPLATGVELGMYTVSLHPVDETGKELPIYALSVTMYLDGMVESITSPEGTFRVEDIELLFTKEELKENYIASLPLSLRFMKYDAEEYIGGDDTYHLVYDVISESPLVHPNGELEFFEEEEEENDVDPEWADLTKDFIEKHIAPVDIRVVSTVDSDDVGPNSVEVTFIRMYKGIRVGDRSTLHFSKEFKRVIHAELDVSLYAEIEESASPVMTKEEVRKALYKELDFHIAPSYKDEEYEDDFIHVFERGYVERFPDGKGAVHAYDAVTKQPWYVNTSSIIEE</sequence>
<dbReference type="RefSeq" id="WP_147667018.1">
    <property type="nucleotide sequence ID" value="NZ_VDUW01000004.1"/>
</dbReference>
<comment type="caution">
    <text evidence="1">The sequence shown here is derived from an EMBL/GenBank/DDBJ whole genome shotgun (WGS) entry which is preliminary data.</text>
</comment>
<accession>A0A5C8NVC1</accession>
<evidence type="ECO:0000313" key="1">
    <source>
        <dbReference type="EMBL" id="TXL65148.1"/>
    </source>
</evidence>
<dbReference type="EMBL" id="VDUW01000004">
    <property type="protein sequence ID" value="TXL65148.1"/>
    <property type="molecule type" value="Genomic_DNA"/>
</dbReference>
<reference evidence="1 2" key="1">
    <citation type="submission" date="2019-06" db="EMBL/GenBank/DDBJ databases">
        <title>Cerasibacillus sp. nov., isolated from maize field.</title>
        <authorList>
            <person name="Lin S.-Y."/>
            <person name="Tsai C.-F."/>
            <person name="Young C.-C."/>
        </authorList>
    </citation>
    <scope>NUCLEOTIDE SEQUENCE [LARGE SCALE GENOMIC DNA]</scope>
    <source>
        <strain evidence="1 2">CC-CFT480</strain>
    </source>
</reference>
<dbReference type="AlphaFoldDB" id="A0A5C8NVC1"/>
<protein>
    <recommendedName>
        <fullName evidence="3">DUF4901 domain-containing protein</fullName>
    </recommendedName>
</protein>
<gene>
    <name evidence="1" type="ORF">FHP05_08410</name>
</gene>
<name>A0A5C8NVC1_9BACI</name>
<proteinExistence type="predicted"/>
<dbReference type="Proteomes" id="UP000321574">
    <property type="component" value="Unassembled WGS sequence"/>
</dbReference>
<evidence type="ECO:0000313" key="2">
    <source>
        <dbReference type="Proteomes" id="UP000321574"/>
    </source>
</evidence>
<evidence type="ECO:0008006" key="3">
    <source>
        <dbReference type="Google" id="ProtNLM"/>
    </source>
</evidence>